<dbReference type="InterPro" id="IPR057644">
    <property type="entry name" value="Beta-prop_WDR75_2nd"/>
</dbReference>
<comment type="caution">
    <text evidence="12">The sequence shown here is derived from an EMBL/GenBank/DDBJ whole genome shotgun (WGS) entry which is preliminary data.</text>
</comment>
<evidence type="ECO:0000313" key="13">
    <source>
        <dbReference type="Proteomes" id="UP000724874"/>
    </source>
</evidence>
<dbReference type="PROSITE" id="PS50082">
    <property type="entry name" value="WD_REPEATS_2"/>
    <property type="match status" value="2"/>
</dbReference>
<feature type="region of interest" description="Disordered" evidence="9">
    <location>
        <begin position="1"/>
        <end position="49"/>
    </location>
</feature>
<evidence type="ECO:0000259" key="11">
    <source>
        <dbReference type="Pfam" id="PF23769"/>
    </source>
</evidence>
<feature type="compositionally biased region" description="Low complexity" evidence="9">
    <location>
        <begin position="35"/>
        <end position="49"/>
    </location>
</feature>
<dbReference type="PANTHER" id="PTHR44215">
    <property type="entry name" value="WD REPEAT-CONTAINING PROTEIN 75"/>
    <property type="match status" value="1"/>
</dbReference>
<dbReference type="SUPFAM" id="SSF50998">
    <property type="entry name" value="Quinoprotein alcohol dehydrogenase-like"/>
    <property type="match status" value="1"/>
</dbReference>
<evidence type="ECO:0000256" key="8">
    <source>
        <dbReference type="PROSITE-ProRule" id="PRU00221"/>
    </source>
</evidence>
<evidence type="ECO:0000256" key="6">
    <source>
        <dbReference type="ARBA" id="ARBA00023163"/>
    </source>
</evidence>
<organism evidence="12 13">
    <name type="scientific">Gymnopilus junonius</name>
    <name type="common">Spectacular rustgill mushroom</name>
    <name type="synonym">Gymnopilus spectabilis subsp. junonius</name>
    <dbReference type="NCBI Taxonomy" id="109634"/>
    <lineage>
        <taxon>Eukaryota</taxon>
        <taxon>Fungi</taxon>
        <taxon>Dikarya</taxon>
        <taxon>Basidiomycota</taxon>
        <taxon>Agaricomycotina</taxon>
        <taxon>Agaricomycetes</taxon>
        <taxon>Agaricomycetidae</taxon>
        <taxon>Agaricales</taxon>
        <taxon>Agaricineae</taxon>
        <taxon>Hymenogastraceae</taxon>
        <taxon>Gymnopilus</taxon>
    </lineage>
</organism>
<sequence length="918" mass="101743">MAASTSKRDTSDVHNLKPTSKPKQNKGKGKENKFGSTSTPTTTGESWPSCWEDSTPWNWTCFTDPSSSRIEPIFTRDGNYFFSLVGSSVKIHSTTTGLVVSTLSAPPLADANAHTDILTSAAINPQNAFQLITASLDGRLLIWDYANATLLQTIEVGQPIRCMCLHEQLKGYVFIAASKSRQKVNPNGEFYNNAVILKISLKHSGKSNQPAEIVPVGKTRFPTGLAISPNGAWLIATAGHKVYVAKMASLSSGFTKYVSPERLTCVAFHPLEEYFATGDEKGVIRLWYCLNDNLAVNVRGVEKRTQTRSLHWHAHAVSSVKFTSNGAYLLSGGEESVLVIWQLYTGKKEFVPRLGAPISTISISRSNHGEVEYLIGLADATYTFISSSSLKVTRSYSRIKIDPSLSQDSTSTPKHDAPIAVQHRNSTLILPSSHASSLQMYSLSNSSIISELEVSPSNRISRRDDKPIIPAIVEKVVVSESGQWMATVDAREGDSAFRSEVYLKIWFWDTRQDNWVLNTRIDRPHGNDKVVDICFNPSVMDPKTAYLITTGGDGRIKLWKLAHYRTGRGESYSWVSYLTLTFRAESPGSISWSPDASLFAVSVGPHIVLYNPTSGVLRQTLTAPQFQKIASVHFVGSIGRYLLAAGPKSLYVWDLIRNSVSWQSNTPFWIKKIVPHQMDATFAVFHSLGLNQDSEESLTKVAVFRVSSSIPILVRHVPFGLRNVVWAPFHNHPGYNLFGVTDTWRVVMIGDSEPKFNNENLTAARGMNFDTQAPRKTLFHDIFGAAAFASLSTESIHLPHPQGMEKGNHEFFSDAVYMSPSLDVLFDAVAKTVLTSRPPEPICSMEDPGDLIEEDSEVDHEADIFKHRAPRTPISGEMDIFTKLFRAHSLIGLFLSYFIIASADFLKMSHGLRRQTRN</sequence>
<dbReference type="InterPro" id="IPR053826">
    <property type="entry name" value="WDR75"/>
</dbReference>
<feature type="repeat" description="WD" evidence="8">
    <location>
        <begin position="111"/>
        <end position="153"/>
    </location>
</feature>
<evidence type="ECO:0000256" key="9">
    <source>
        <dbReference type="SAM" id="MobiDB-lite"/>
    </source>
</evidence>
<dbReference type="GO" id="GO:2000234">
    <property type="term" value="P:positive regulation of rRNA processing"/>
    <property type="evidence" value="ECO:0007669"/>
    <property type="project" value="TreeGrafter"/>
</dbReference>
<dbReference type="Gene3D" id="2.130.10.10">
    <property type="entry name" value="YVTN repeat-like/Quinoprotein amine dehydrogenase"/>
    <property type="match status" value="3"/>
</dbReference>
<dbReference type="SMART" id="SM00320">
    <property type="entry name" value="WD40"/>
    <property type="match status" value="6"/>
</dbReference>
<evidence type="ECO:0000256" key="4">
    <source>
        <dbReference type="ARBA" id="ARBA00022574"/>
    </source>
</evidence>
<protein>
    <submittedName>
        <fullName evidence="12">Quinon protein alcohol dehydrogenase-like superfamily</fullName>
    </submittedName>
</protein>
<evidence type="ECO:0000256" key="3">
    <source>
        <dbReference type="ARBA" id="ARBA00022552"/>
    </source>
</evidence>
<dbReference type="AlphaFoldDB" id="A0A9P5TUP8"/>
<name>A0A9P5TUP8_GYMJU</name>
<evidence type="ECO:0000256" key="5">
    <source>
        <dbReference type="ARBA" id="ARBA00022737"/>
    </source>
</evidence>
<keyword evidence="10" id="KW-0812">Transmembrane</keyword>
<dbReference type="PROSITE" id="PS50294">
    <property type="entry name" value="WD_REPEATS_REGION"/>
    <property type="match status" value="1"/>
</dbReference>
<keyword evidence="7" id="KW-0539">Nucleus</keyword>
<feature type="domain" description="WD repeat-containing protein 75 second beta-propeller" evidence="11">
    <location>
        <begin position="422"/>
        <end position="686"/>
    </location>
</feature>
<dbReference type="Proteomes" id="UP000724874">
    <property type="component" value="Unassembled WGS sequence"/>
</dbReference>
<dbReference type="OrthoDB" id="4096at2759"/>
<comment type="subcellular location">
    <subcellularLocation>
        <location evidence="1">Nucleus</location>
        <location evidence="1">Nucleolus</location>
    </subcellularLocation>
</comment>
<feature type="transmembrane region" description="Helical" evidence="10">
    <location>
        <begin position="887"/>
        <end position="906"/>
    </location>
</feature>
<keyword evidence="4 8" id="KW-0853">WD repeat</keyword>
<reference evidence="12" key="1">
    <citation type="submission" date="2020-11" db="EMBL/GenBank/DDBJ databases">
        <authorList>
            <consortium name="DOE Joint Genome Institute"/>
            <person name="Ahrendt S."/>
            <person name="Riley R."/>
            <person name="Andreopoulos W."/>
            <person name="LaButti K."/>
            <person name="Pangilinan J."/>
            <person name="Ruiz-duenas F.J."/>
            <person name="Barrasa J.M."/>
            <person name="Sanchez-Garcia M."/>
            <person name="Camarero S."/>
            <person name="Miyauchi S."/>
            <person name="Serrano A."/>
            <person name="Linde D."/>
            <person name="Babiker R."/>
            <person name="Drula E."/>
            <person name="Ayuso-Fernandez I."/>
            <person name="Pacheco R."/>
            <person name="Padilla G."/>
            <person name="Ferreira P."/>
            <person name="Barriuso J."/>
            <person name="Kellner H."/>
            <person name="Castanera R."/>
            <person name="Alfaro M."/>
            <person name="Ramirez L."/>
            <person name="Pisabarro A.G."/>
            <person name="Kuo A."/>
            <person name="Tritt A."/>
            <person name="Lipzen A."/>
            <person name="He G."/>
            <person name="Yan M."/>
            <person name="Ng V."/>
            <person name="Cullen D."/>
            <person name="Martin F."/>
            <person name="Rosso M.-N."/>
            <person name="Henrissat B."/>
            <person name="Hibbett D."/>
            <person name="Martinez A.T."/>
            <person name="Grigoriev I.V."/>
        </authorList>
    </citation>
    <scope>NUCLEOTIDE SEQUENCE</scope>
    <source>
        <strain evidence="12">AH 44721</strain>
    </source>
</reference>
<dbReference type="InterPro" id="IPR001680">
    <property type="entry name" value="WD40_rpt"/>
</dbReference>
<dbReference type="EMBL" id="JADNYJ010000002">
    <property type="protein sequence ID" value="KAF8913139.1"/>
    <property type="molecule type" value="Genomic_DNA"/>
</dbReference>
<gene>
    <name evidence="12" type="ORF">CPB84DRAFT_1670981</name>
</gene>
<dbReference type="GO" id="GO:0006364">
    <property type="term" value="P:rRNA processing"/>
    <property type="evidence" value="ECO:0007669"/>
    <property type="project" value="UniProtKB-KW"/>
</dbReference>
<dbReference type="InterPro" id="IPR011047">
    <property type="entry name" value="Quinoprotein_ADH-like_sf"/>
</dbReference>
<feature type="repeat" description="WD" evidence="8">
    <location>
        <begin position="310"/>
        <end position="351"/>
    </location>
</feature>
<evidence type="ECO:0000256" key="7">
    <source>
        <dbReference type="ARBA" id="ARBA00023242"/>
    </source>
</evidence>
<dbReference type="GO" id="GO:0003723">
    <property type="term" value="F:RNA binding"/>
    <property type="evidence" value="ECO:0007669"/>
    <property type="project" value="InterPro"/>
</dbReference>
<keyword evidence="10" id="KW-0472">Membrane</keyword>
<keyword evidence="10" id="KW-1133">Transmembrane helix</keyword>
<dbReference type="Pfam" id="PF23869">
    <property type="entry name" value="Beta-prop_WDR75_1st"/>
    <property type="match status" value="1"/>
</dbReference>
<keyword evidence="5" id="KW-0677">Repeat</keyword>
<keyword evidence="13" id="KW-1185">Reference proteome</keyword>
<dbReference type="SUPFAM" id="SSF101908">
    <property type="entry name" value="Putative isomerase YbhE"/>
    <property type="match status" value="1"/>
</dbReference>
<dbReference type="PANTHER" id="PTHR44215:SF1">
    <property type="entry name" value="WD REPEAT-CONTAINING PROTEIN 75"/>
    <property type="match status" value="1"/>
</dbReference>
<proteinExistence type="predicted"/>
<dbReference type="Pfam" id="PF23769">
    <property type="entry name" value="Beta-prop_WDR75_2nd"/>
    <property type="match status" value="1"/>
</dbReference>
<keyword evidence="2" id="KW-0690">Ribosome biogenesis</keyword>
<evidence type="ECO:0000256" key="1">
    <source>
        <dbReference type="ARBA" id="ARBA00004604"/>
    </source>
</evidence>
<dbReference type="GO" id="GO:0045943">
    <property type="term" value="P:positive regulation of transcription by RNA polymerase I"/>
    <property type="evidence" value="ECO:0007669"/>
    <property type="project" value="InterPro"/>
</dbReference>
<evidence type="ECO:0000256" key="10">
    <source>
        <dbReference type="SAM" id="Phobius"/>
    </source>
</evidence>
<feature type="compositionally biased region" description="Basic and acidic residues" evidence="9">
    <location>
        <begin position="1"/>
        <end position="15"/>
    </location>
</feature>
<accession>A0A9P5TUP8</accession>
<keyword evidence="6" id="KW-0804">Transcription</keyword>
<keyword evidence="3" id="KW-0698">rRNA processing</keyword>
<evidence type="ECO:0000256" key="2">
    <source>
        <dbReference type="ARBA" id="ARBA00022517"/>
    </source>
</evidence>
<dbReference type="GO" id="GO:0032040">
    <property type="term" value="C:small-subunit processome"/>
    <property type="evidence" value="ECO:0007669"/>
    <property type="project" value="InterPro"/>
</dbReference>
<evidence type="ECO:0000313" key="12">
    <source>
        <dbReference type="EMBL" id="KAF8913139.1"/>
    </source>
</evidence>
<dbReference type="InterPro" id="IPR015943">
    <property type="entry name" value="WD40/YVTN_repeat-like_dom_sf"/>
</dbReference>